<evidence type="ECO:0000256" key="1">
    <source>
        <dbReference type="SAM" id="Phobius"/>
    </source>
</evidence>
<evidence type="ECO:0000313" key="2">
    <source>
        <dbReference type="EMBL" id="RFT16354.1"/>
    </source>
</evidence>
<feature type="transmembrane region" description="Helical" evidence="1">
    <location>
        <begin position="12"/>
        <end position="35"/>
    </location>
</feature>
<gene>
    <name evidence="2" type="ORF">OP8BY_1958</name>
</gene>
<dbReference type="Proteomes" id="UP000257323">
    <property type="component" value="Unassembled WGS sequence"/>
</dbReference>
<dbReference type="AlphaFoldDB" id="A0A3E2BNR4"/>
<feature type="transmembrane region" description="Helical" evidence="1">
    <location>
        <begin position="55"/>
        <end position="71"/>
    </location>
</feature>
<feature type="transmembrane region" description="Helical" evidence="1">
    <location>
        <begin position="83"/>
        <end position="107"/>
    </location>
</feature>
<reference evidence="2 3" key="1">
    <citation type="submission" date="2018-08" db="EMBL/GenBank/DDBJ databases">
        <title>Genome analysis of the thermophilic bacterium of the candidate phylum Aminicenantes from deep subsurface aquifer revealed its physiology and ecological role.</title>
        <authorList>
            <person name="Kadnikov V.V."/>
            <person name="Mardanov A.V."/>
            <person name="Beletsky A.V."/>
            <person name="Karnachuk O.V."/>
            <person name="Ravin N.V."/>
        </authorList>
    </citation>
    <scope>NUCLEOTIDE SEQUENCE [LARGE SCALE GENOMIC DNA]</scope>
    <source>
        <strain evidence="2">BY38</strain>
    </source>
</reference>
<keyword evidence="1" id="KW-0472">Membrane</keyword>
<organism evidence="2 3">
    <name type="scientific">Candidatus Saccharicenans subterraneus</name>
    <dbReference type="NCBI Taxonomy" id="2508984"/>
    <lineage>
        <taxon>Bacteria</taxon>
        <taxon>Candidatus Aminicenantota</taxon>
        <taxon>Candidatus Aminicenantia</taxon>
        <taxon>Candidatus Aminicenantales</taxon>
        <taxon>Candidatus Saccharicenantaceae</taxon>
        <taxon>Candidatus Saccharicenans</taxon>
    </lineage>
</organism>
<keyword evidence="1" id="KW-1133">Transmembrane helix</keyword>
<evidence type="ECO:0000313" key="3">
    <source>
        <dbReference type="Proteomes" id="UP000257323"/>
    </source>
</evidence>
<accession>A0A3E2BNR4</accession>
<sequence length="159" mass="17360">MPERVSLDRKIIRVFAVLGLVTFLVSLGLLIVARLSLGSGGELRQLAGADFFEKFGLWLALGSLLFALAGLKTASGIKAARRWAWPASLVLAVILLVLFPLGTIFGLKLLFDLFSSEVKDWFRTSGHIPVSGVGAGPEYRGPNPDLIRQLEEQSLKRKK</sequence>
<proteinExistence type="predicted"/>
<keyword evidence="1" id="KW-0812">Transmembrane</keyword>
<name>A0A3E2BNR4_9BACT</name>
<protein>
    <submittedName>
        <fullName evidence="2">Uncharacterized protein</fullName>
    </submittedName>
</protein>
<dbReference type="EMBL" id="QUAH01000004">
    <property type="protein sequence ID" value="RFT16354.1"/>
    <property type="molecule type" value="Genomic_DNA"/>
</dbReference>
<comment type="caution">
    <text evidence="2">The sequence shown here is derived from an EMBL/GenBank/DDBJ whole genome shotgun (WGS) entry which is preliminary data.</text>
</comment>